<feature type="transmembrane region" description="Helical" evidence="9">
    <location>
        <begin position="257"/>
        <end position="281"/>
    </location>
</feature>
<dbReference type="SMART" id="SM00382">
    <property type="entry name" value="AAA"/>
    <property type="match status" value="2"/>
</dbReference>
<evidence type="ECO:0000256" key="9">
    <source>
        <dbReference type="SAM" id="Phobius"/>
    </source>
</evidence>
<keyword evidence="12" id="KW-1185">Reference proteome</keyword>
<dbReference type="InterPro" id="IPR026082">
    <property type="entry name" value="ABCA"/>
</dbReference>
<name>A0AAV8W721_9CUCU</name>
<evidence type="ECO:0000313" key="11">
    <source>
        <dbReference type="EMBL" id="KAJ8922448.1"/>
    </source>
</evidence>
<evidence type="ECO:0000256" key="7">
    <source>
        <dbReference type="ARBA" id="ARBA00022989"/>
    </source>
</evidence>
<feature type="transmembrane region" description="Helical" evidence="9">
    <location>
        <begin position="712"/>
        <end position="732"/>
    </location>
</feature>
<feature type="domain" description="ABC transporter" evidence="10">
    <location>
        <begin position="1169"/>
        <end position="1405"/>
    </location>
</feature>
<dbReference type="Gene3D" id="3.40.50.300">
    <property type="entry name" value="P-loop containing nucleotide triphosphate hydrolases"/>
    <property type="match status" value="2"/>
</dbReference>
<keyword evidence="7 9" id="KW-1133">Transmembrane helix</keyword>
<evidence type="ECO:0000256" key="8">
    <source>
        <dbReference type="ARBA" id="ARBA00023136"/>
    </source>
</evidence>
<dbReference type="InterPro" id="IPR003439">
    <property type="entry name" value="ABC_transporter-like_ATP-bd"/>
</dbReference>
<feature type="transmembrane region" description="Helical" evidence="9">
    <location>
        <begin position="1100"/>
        <end position="1122"/>
    </location>
</feature>
<feature type="transmembrane region" description="Helical" evidence="9">
    <location>
        <begin position="155"/>
        <end position="179"/>
    </location>
</feature>
<evidence type="ECO:0000256" key="3">
    <source>
        <dbReference type="ARBA" id="ARBA00022692"/>
    </source>
</evidence>
<dbReference type="GO" id="GO:0005524">
    <property type="term" value="F:ATP binding"/>
    <property type="evidence" value="ECO:0007669"/>
    <property type="project" value="UniProtKB-KW"/>
</dbReference>
<dbReference type="EMBL" id="JANEYG010000007">
    <property type="protein sequence ID" value="KAJ8922448.1"/>
    <property type="molecule type" value="Genomic_DNA"/>
</dbReference>
<dbReference type="PANTHER" id="PTHR19229:SF250">
    <property type="entry name" value="ABC TRANSPORTER DOMAIN-CONTAINING PROTEIN-RELATED"/>
    <property type="match status" value="1"/>
</dbReference>
<feature type="transmembrane region" description="Helical" evidence="9">
    <location>
        <begin position="888"/>
        <end position="908"/>
    </location>
</feature>
<dbReference type="Pfam" id="PF00005">
    <property type="entry name" value="ABC_tran"/>
    <property type="match status" value="2"/>
</dbReference>
<keyword evidence="8 9" id="KW-0472">Membrane</keyword>
<keyword evidence="4" id="KW-0677">Repeat</keyword>
<feature type="transmembrane region" description="Helical" evidence="9">
    <location>
        <begin position="186"/>
        <end position="204"/>
    </location>
</feature>
<dbReference type="InterPro" id="IPR056264">
    <property type="entry name" value="R2_ABCA1-4-like"/>
</dbReference>
<dbReference type="Proteomes" id="UP001159042">
    <property type="component" value="Unassembled WGS sequence"/>
</dbReference>
<gene>
    <name evidence="11" type="ORF">NQ315_004395</name>
</gene>
<evidence type="ECO:0000256" key="4">
    <source>
        <dbReference type="ARBA" id="ARBA00022737"/>
    </source>
</evidence>
<sequence>MNIRYIAGYLEEGFLAIQHLLTISLIFAKQKNAQDDLSSWLRNNPLPVISMRRYPYPAWTEDVLLTPLKSMLSMIMMLSFVYTCINTVKSITTEKEKQLKESMKIMGLSNWLHWVAWFVKTFIFLFLSAILIVVLLKVRWYPNTEYTVFTHADPFVMLLFLVFYICATITFCFAISVFFSKANTATTMAGLMWFMSYAPFMFLQERYDSLGLSSKLFASLGSNSAMAFGFQVMLMFEGTSEGIQWSNIFTPNNSDDTLTLGLVLIMLAVDSLIYLFIALYVEAVFPGEYGVPRPWYFLFTSSFWCGSSTVTTLTKLHACTGVEDVGSSFHAVEGDFFEPEPRHLRRGVEIRNLRKVFGKKAVVQRLSLNMFEDQITVLLGHNGAGKTTTMSMLTGMITPTDGTAKVNGYDIRTHMDHVRHSLGLCPQHNIIFDDFTVAEHLYFFSKLKGLKKNEINAEIDKYINLLELQDKRNAKAATLSGGMKRKLCVGMALCGNSKVVMLDEPTAGMDPSARRALWNLLQNQKEGRTMLLTTHFMDEADLLGDRIAIMAAGQLQCCGSSFFLKKKYGAGYILILEKSKECDAGRVTRLLSNHIPSIEIHSNIGSELTYLLPENQSSSFEKMLKDLENNSKILGIRSYGISLTTLEEVFMKVGADHGMQDGDFDNDDVPHMSNEININVAMQPSYTGGLKLLSNQFFAMLMKKVLSTYRSWLLLVIQILMPCIFLIIAIVVTRNSQTSGDLPLMDLNLNRFDTPVTVVEDTDLPYTNTYMKLLDDFGYDAEVTSNVTDKMLSLTAIAPTRVNIKYIVGATFENIQFQGRNLIHAIAWFNNNPYHSPAISLGLVLNTIFRKTLDCADCSISFANHPMPFTAQTKVTQLTSSQSMGFNLGFNLGFSMGFVASFYVLFIVKENVSKSKHLQFVSGVKVLIFWGTSALCDMCTYLVTVIAIVVTLLGFQENGFNTPPDIGRMLVVLIYFGWAFMPMIYISGYFFQAPSTGYTRVTLFNTFTGVAPYLVVQVLSSEGLNLEHIGRGLHWIFLIWPHYSLTTGITDCYTFYKYKDMCSQCLNSMCNSSHPLYDKYCKGVEESYFRWKAPGIGRNLLYSFTVGALLFLALLSIEYKLYSRIIYCISQRCFPKRPVVLENEDADVVEEKQKIRNSTQEELLQNNTLVLRDLTKYYKRFLAVNSLCLGVQKYECFGLLGENGAGKTSTFKMMTGDVRITYGDGWVNGFSLKSEMKQVQKSIGYCPQFDALLDNMTAKETIIMFALLRGIRYADCTPLALTLAKEFDFLRHLDKKVKELSGGNKRKLSTSISLIGDPPVIYLDEPTTDEMCLQGMDPATKRYLWNVLCMIRDSGKCMILTSHSMEECEALCTRLAIMVNGNFKCLGSAQHLKNKFAEGYTLTVKLRKLADSEMMHQATTHVNDFVGRNFAGATLREKHQELLNYHITNKFMPWSQMFGIMEKAKRSDLNIEDYSLGQSSLEQ</sequence>
<keyword evidence="5" id="KW-0547">Nucleotide-binding</keyword>
<dbReference type="InterPro" id="IPR017871">
    <property type="entry name" value="ABC_transporter-like_CS"/>
</dbReference>
<feature type="transmembrane region" description="Helical" evidence="9">
    <location>
        <begin position="71"/>
        <end position="91"/>
    </location>
</feature>
<evidence type="ECO:0000256" key="2">
    <source>
        <dbReference type="ARBA" id="ARBA00022448"/>
    </source>
</evidence>
<protein>
    <recommendedName>
        <fullName evidence="10">ABC transporter domain-containing protein</fullName>
    </recommendedName>
</protein>
<dbReference type="PROSITE" id="PS50893">
    <property type="entry name" value="ABC_TRANSPORTER_2"/>
    <property type="match status" value="2"/>
</dbReference>
<evidence type="ECO:0000313" key="12">
    <source>
        <dbReference type="Proteomes" id="UP001159042"/>
    </source>
</evidence>
<feature type="domain" description="ABC transporter" evidence="10">
    <location>
        <begin position="348"/>
        <end position="577"/>
    </location>
</feature>
<dbReference type="CDD" id="cd03263">
    <property type="entry name" value="ABC_subfamily_A"/>
    <property type="match status" value="2"/>
</dbReference>
<proteinExistence type="predicted"/>
<dbReference type="PANTHER" id="PTHR19229">
    <property type="entry name" value="ATP-BINDING CASSETTE TRANSPORTER SUBFAMILY A ABCA"/>
    <property type="match status" value="1"/>
</dbReference>
<dbReference type="InterPro" id="IPR003593">
    <property type="entry name" value="AAA+_ATPase"/>
</dbReference>
<dbReference type="InterPro" id="IPR013525">
    <property type="entry name" value="ABC2_TM"/>
</dbReference>
<comment type="caution">
    <text evidence="11">The sequence shown here is derived from an EMBL/GenBank/DDBJ whole genome shotgun (WGS) entry which is preliminary data.</text>
</comment>
<evidence type="ECO:0000259" key="10">
    <source>
        <dbReference type="PROSITE" id="PS50893"/>
    </source>
</evidence>
<evidence type="ECO:0000256" key="1">
    <source>
        <dbReference type="ARBA" id="ARBA00004141"/>
    </source>
</evidence>
<dbReference type="GO" id="GO:0140359">
    <property type="term" value="F:ABC-type transporter activity"/>
    <property type="evidence" value="ECO:0007669"/>
    <property type="project" value="InterPro"/>
</dbReference>
<dbReference type="SUPFAM" id="SSF52540">
    <property type="entry name" value="P-loop containing nucleoside triphosphate hydrolases"/>
    <property type="match status" value="2"/>
</dbReference>
<feature type="transmembrane region" description="Helical" evidence="9">
    <location>
        <begin position="216"/>
        <end position="236"/>
    </location>
</feature>
<keyword evidence="2" id="KW-0813">Transport</keyword>
<dbReference type="Pfam" id="PF23321">
    <property type="entry name" value="R1_ABCA1"/>
    <property type="match status" value="1"/>
</dbReference>
<evidence type="ECO:0000256" key="5">
    <source>
        <dbReference type="ARBA" id="ARBA00022741"/>
    </source>
</evidence>
<organism evidence="11 12">
    <name type="scientific">Exocentrus adspersus</name>
    <dbReference type="NCBI Taxonomy" id="1586481"/>
    <lineage>
        <taxon>Eukaryota</taxon>
        <taxon>Metazoa</taxon>
        <taxon>Ecdysozoa</taxon>
        <taxon>Arthropoda</taxon>
        <taxon>Hexapoda</taxon>
        <taxon>Insecta</taxon>
        <taxon>Pterygota</taxon>
        <taxon>Neoptera</taxon>
        <taxon>Endopterygota</taxon>
        <taxon>Coleoptera</taxon>
        <taxon>Polyphaga</taxon>
        <taxon>Cucujiformia</taxon>
        <taxon>Chrysomeloidea</taxon>
        <taxon>Cerambycidae</taxon>
        <taxon>Lamiinae</taxon>
        <taxon>Acanthocinini</taxon>
        <taxon>Exocentrus</taxon>
    </lineage>
</organism>
<dbReference type="FunFam" id="3.40.50.300:FF:000298">
    <property type="entry name" value="ATP-binding cassette sub-family A member 12"/>
    <property type="match status" value="1"/>
</dbReference>
<feature type="non-terminal residue" evidence="11">
    <location>
        <position position="1483"/>
    </location>
</feature>
<dbReference type="GO" id="GO:0016020">
    <property type="term" value="C:membrane"/>
    <property type="evidence" value="ECO:0007669"/>
    <property type="project" value="UniProtKB-SubCell"/>
</dbReference>
<feature type="transmembrane region" description="Helical" evidence="9">
    <location>
        <begin position="928"/>
        <end position="955"/>
    </location>
</feature>
<feature type="transmembrane region" description="Helical" evidence="9">
    <location>
        <begin position="111"/>
        <end position="135"/>
    </location>
</feature>
<dbReference type="GO" id="GO:0005319">
    <property type="term" value="F:lipid transporter activity"/>
    <property type="evidence" value="ECO:0007669"/>
    <property type="project" value="TreeGrafter"/>
</dbReference>
<dbReference type="GO" id="GO:0016887">
    <property type="term" value="F:ATP hydrolysis activity"/>
    <property type="evidence" value="ECO:0007669"/>
    <property type="project" value="InterPro"/>
</dbReference>
<reference evidence="11 12" key="1">
    <citation type="journal article" date="2023" name="Insect Mol. Biol.">
        <title>Genome sequencing provides insights into the evolution of gene families encoding plant cell wall-degrading enzymes in longhorned beetles.</title>
        <authorList>
            <person name="Shin N.R."/>
            <person name="Okamura Y."/>
            <person name="Kirsch R."/>
            <person name="Pauchet Y."/>
        </authorList>
    </citation>
    <scope>NUCLEOTIDE SEQUENCE [LARGE SCALE GENOMIC DNA]</scope>
    <source>
        <strain evidence="11">EAD_L_NR</strain>
    </source>
</reference>
<accession>A0AAV8W721</accession>
<keyword evidence="3 9" id="KW-0812">Transmembrane</keyword>
<keyword evidence="6" id="KW-0067">ATP-binding</keyword>
<dbReference type="InterPro" id="IPR027417">
    <property type="entry name" value="P-loop_NTPase"/>
</dbReference>
<dbReference type="Pfam" id="PF12698">
    <property type="entry name" value="ABC2_membrane_3"/>
    <property type="match status" value="2"/>
</dbReference>
<dbReference type="FunFam" id="3.40.50.300:FF:000327">
    <property type="entry name" value="ATP-binding cassette sub-family A member 3"/>
    <property type="match status" value="1"/>
</dbReference>
<comment type="subcellular location">
    <subcellularLocation>
        <location evidence="1">Membrane</location>
        <topology evidence="1">Multi-pass membrane protein</topology>
    </subcellularLocation>
</comment>
<dbReference type="PROSITE" id="PS00211">
    <property type="entry name" value="ABC_TRANSPORTER_1"/>
    <property type="match status" value="1"/>
</dbReference>
<evidence type="ECO:0000256" key="6">
    <source>
        <dbReference type="ARBA" id="ARBA00022840"/>
    </source>
</evidence>
<feature type="transmembrane region" description="Helical" evidence="9">
    <location>
        <begin position="967"/>
        <end position="991"/>
    </location>
</feature>